<keyword evidence="3" id="KW-0328">Glycosyltransferase</keyword>
<dbReference type="SUPFAM" id="SSF53756">
    <property type="entry name" value="UDP-Glycosyltransferase/glycogen phosphorylase"/>
    <property type="match status" value="1"/>
</dbReference>
<organism evidence="3">
    <name type="scientific">mine drainage metagenome</name>
    <dbReference type="NCBI Taxonomy" id="410659"/>
    <lineage>
        <taxon>unclassified sequences</taxon>
        <taxon>metagenomes</taxon>
        <taxon>ecological metagenomes</taxon>
    </lineage>
</organism>
<keyword evidence="3" id="KW-0808">Transferase</keyword>
<dbReference type="InterPro" id="IPR050194">
    <property type="entry name" value="Glycosyltransferase_grp1"/>
</dbReference>
<feature type="non-terminal residue" evidence="3">
    <location>
        <position position="228"/>
    </location>
</feature>
<sequence length="228" mass="25366">TKSTVIKEYGVSNPITRRLFIKYAWPYAKFFYGSCTRVVAPSNSIKSLLERKGIGNIDVVPNGVDTKRFTPQVKGVKLKHIITGDDSSKLVLYMGRVSKEKNIGTMIRAAKVLSQKKKRIKFIIAGTGPAMDYYIKLVHKNRLEKIVKFAGFVSEKELPKYYAAADLLCMPSTFETQGIVSLEAMATGKPVVGADYLALSELIKDGKNGEKFKPLDYKGCAMKIEKVI</sequence>
<dbReference type="PANTHER" id="PTHR45947:SF3">
    <property type="entry name" value="SULFOQUINOVOSYL TRANSFERASE SQD2"/>
    <property type="match status" value="1"/>
</dbReference>
<dbReference type="Pfam" id="PF13439">
    <property type="entry name" value="Glyco_transf_4"/>
    <property type="match status" value="1"/>
</dbReference>
<comment type="caution">
    <text evidence="3">The sequence shown here is derived from an EMBL/GenBank/DDBJ whole genome shotgun (WGS) entry which is preliminary data.</text>
</comment>
<evidence type="ECO:0000259" key="1">
    <source>
        <dbReference type="Pfam" id="PF00534"/>
    </source>
</evidence>
<dbReference type="Pfam" id="PF00534">
    <property type="entry name" value="Glycos_transf_1"/>
    <property type="match status" value="1"/>
</dbReference>
<accession>T1BIC1</accession>
<dbReference type="EMBL" id="AUZZ01004381">
    <property type="protein sequence ID" value="EQD53880.1"/>
    <property type="molecule type" value="Genomic_DNA"/>
</dbReference>
<evidence type="ECO:0000313" key="3">
    <source>
        <dbReference type="EMBL" id="EQD53880.1"/>
    </source>
</evidence>
<dbReference type="PANTHER" id="PTHR45947">
    <property type="entry name" value="SULFOQUINOVOSYL TRANSFERASE SQD2"/>
    <property type="match status" value="1"/>
</dbReference>
<gene>
    <name evidence="3" type="ORF">B2A_06220</name>
</gene>
<name>T1BIC1_9ZZZZ</name>
<proteinExistence type="predicted"/>
<dbReference type="InterPro" id="IPR001296">
    <property type="entry name" value="Glyco_trans_1"/>
</dbReference>
<dbReference type="InterPro" id="IPR028098">
    <property type="entry name" value="Glyco_trans_4-like_N"/>
</dbReference>
<dbReference type="GO" id="GO:0016758">
    <property type="term" value="F:hexosyltransferase activity"/>
    <property type="evidence" value="ECO:0007669"/>
    <property type="project" value="TreeGrafter"/>
</dbReference>
<protein>
    <submittedName>
        <fullName evidence="3">Glycosyl transferase group 1</fullName>
        <ecNumber evidence="3">2.4.-.-</ecNumber>
    </submittedName>
</protein>
<reference evidence="3" key="2">
    <citation type="journal article" date="2014" name="ISME J.">
        <title>Microbial stratification in low pH oxic and suboxic macroscopic growths along an acid mine drainage.</title>
        <authorList>
            <person name="Mendez-Garcia C."/>
            <person name="Mesa V."/>
            <person name="Sprenger R.R."/>
            <person name="Richter M."/>
            <person name="Diez M.S."/>
            <person name="Solano J."/>
            <person name="Bargiela R."/>
            <person name="Golyshina O.V."/>
            <person name="Manteca A."/>
            <person name="Ramos J.L."/>
            <person name="Gallego J.R."/>
            <person name="Llorente I."/>
            <person name="Martins Dos Santos V.A."/>
            <person name="Jensen O.N."/>
            <person name="Pelaez A.I."/>
            <person name="Sanchez J."/>
            <person name="Ferrer M."/>
        </authorList>
    </citation>
    <scope>NUCLEOTIDE SEQUENCE</scope>
</reference>
<dbReference type="Gene3D" id="3.40.50.2000">
    <property type="entry name" value="Glycogen Phosphorylase B"/>
    <property type="match status" value="2"/>
</dbReference>
<dbReference type="EC" id="2.4.-.-" evidence="3"/>
<feature type="domain" description="Glycosyltransferase subfamily 4-like N-terminal" evidence="2">
    <location>
        <begin position="16"/>
        <end position="68"/>
    </location>
</feature>
<feature type="domain" description="Glycosyl transferase family 1" evidence="1">
    <location>
        <begin position="85"/>
        <end position="228"/>
    </location>
</feature>
<feature type="non-terminal residue" evidence="3">
    <location>
        <position position="1"/>
    </location>
</feature>
<reference evidence="3" key="1">
    <citation type="submission" date="2013-08" db="EMBL/GenBank/DDBJ databases">
        <authorList>
            <person name="Mendez C."/>
            <person name="Richter M."/>
            <person name="Ferrer M."/>
            <person name="Sanchez J."/>
        </authorList>
    </citation>
    <scope>NUCLEOTIDE SEQUENCE</scope>
</reference>
<dbReference type="AlphaFoldDB" id="T1BIC1"/>
<evidence type="ECO:0000259" key="2">
    <source>
        <dbReference type="Pfam" id="PF13439"/>
    </source>
</evidence>